<comment type="caution">
    <text evidence="9">The sequence shown here is derived from an EMBL/GenBank/DDBJ whole genome shotgun (WGS) entry which is preliminary data.</text>
</comment>
<evidence type="ECO:0000256" key="2">
    <source>
        <dbReference type="ARBA" id="ARBA00022448"/>
    </source>
</evidence>
<keyword evidence="5 7" id="KW-0472">Membrane</keyword>
<dbReference type="InterPro" id="IPR023996">
    <property type="entry name" value="TonB-dep_OMP_SusC/RagA"/>
</dbReference>
<keyword evidence="10" id="KW-1185">Reference proteome</keyword>
<dbReference type="PROSITE" id="PS52016">
    <property type="entry name" value="TONB_DEPENDENT_REC_3"/>
    <property type="match status" value="1"/>
</dbReference>
<name>A0A5M8QYR3_9BACT</name>
<dbReference type="InterPro" id="IPR039426">
    <property type="entry name" value="TonB-dep_rcpt-like"/>
</dbReference>
<dbReference type="Pfam" id="PF13715">
    <property type="entry name" value="CarbopepD_reg_2"/>
    <property type="match status" value="1"/>
</dbReference>
<accession>A0A5M8QYR3</accession>
<evidence type="ECO:0000313" key="9">
    <source>
        <dbReference type="EMBL" id="KAA6439806.1"/>
    </source>
</evidence>
<dbReference type="EMBL" id="VBSN01000031">
    <property type="protein sequence ID" value="KAA6439806.1"/>
    <property type="molecule type" value="Genomic_DNA"/>
</dbReference>
<evidence type="ECO:0000259" key="8">
    <source>
        <dbReference type="Pfam" id="PF07715"/>
    </source>
</evidence>
<dbReference type="AlphaFoldDB" id="A0A5M8QYR3"/>
<evidence type="ECO:0000256" key="3">
    <source>
        <dbReference type="ARBA" id="ARBA00022452"/>
    </source>
</evidence>
<dbReference type="GO" id="GO:0009279">
    <property type="term" value="C:cell outer membrane"/>
    <property type="evidence" value="ECO:0007669"/>
    <property type="project" value="UniProtKB-SubCell"/>
</dbReference>
<dbReference type="Pfam" id="PF07715">
    <property type="entry name" value="Plug"/>
    <property type="match status" value="1"/>
</dbReference>
<organism evidence="9 10">
    <name type="scientific">Dyadobacter flavalbus</name>
    <dbReference type="NCBI Taxonomy" id="2579942"/>
    <lineage>
        <taxon>Bacteria</taxon>
        <taxon>Pseudomonadati</taxon>
        <taxon>Bacteroidota</taxon>
        <taxon>Cytophagia</taxon>
        <taxon>Cytophagales</taxon>
        <taxon>Spirosomataceae</taxon>
        <taxon>Dyadobacter</taxon>
    </lineage>
</organism>
<evidence type="ECO:0000256" key="6">
    <source>
        <dbReference type="ARBA" id="ARBA00023237"/>
    </source>
</evidence>
<keyword evidence="3 7" id="KW-1134">Transmembrane beta strand</keyword>
<dbReference type="Gene3D" id="2.40.170.20">
    <property type="entry name" value="TonB-dependent receptor, beta-barrel domain"/>
    <property type="match status" value="1"/>
</dbReference>
<reference evidence="9 10" key="1">
    <citation type="submission" date="2019-05" db="EMBL/GenBank/DDBJ databases">
        <authorList>
            <person name="Qu J.-H."/>
        </authorList>
    </citation>
    <scope>NUCLEOTIDE SEQUENCE [LARGE SCALE GENOMIC DNA]</scope>
    <source>
        <strain evidence="9 10">NS28</strain>
    </source>
</reference>
<proteinExistence type="inferred from homology"/>
<keyword evidence="4 7" id="KW-0812">Transmembrane</keyword>
<dbReference type="InterPro" id="IPR037066">
    <property type="entry name" value="Plug_dom_sf"/>
</dbReference>
<keyword evidence="9" id="KW-0675">Receptor</keyword>
<dbReference type="InterPro" id="IPR008969">
    <property type="entry name" value="CarboxyPept-like_regulatory"/>
</dbReference>
<dbReference type="Gene3D" id="2.60.40.1120">
    <property type="entry name" value="Carboxypeptidase-like, regulatory domain"/>
    <property type="match status" value="1"/>
</dbReference>
<dbReference type="SUPFAM" id="SSF49464">
    <property type="entry name" value="Carboxypeptidase regulatory domain-like"/>
    <property type="match status" value="1"/>
</dbReference>
<dbReference type="SUPFAM" id="SSF56935">
    <property type="entry name" value="Porins"/>
    <property type="match status" value="1"/>
</dbReference>
<feature type="domain" description="TonB-dependent receptor plug" evidence="8">
    <location>
        <begin position="174"/>
        <end position="297"/>
    </location>
</feature>
<comment type="similarity">
    <text evidence="7">Belongs to the TonB-dependent receptor family.</text>
</comment>
<evidence type="ECO:0000313" key="10">
    <source>
        <dbReference type="Proteomes" id="UP000323994"/>
    </source>
</evidence>
<evidence type="ECO:0000256" key="5">
    <source>
        <dbReference type="ARBA" id="ARBA00023136"/>
    </source>
</evidence>
<dbReference type="InterPro" id="IPR012910">
    <property type="entry name" value="Plug_dom"/>
</dbReference>
<dbReference type="Proteomes" id="UP000323994">
    <property type="component" value="Unassembled WGS sequence"/>
</dbReference>
<dbReference type="NCBIfam" id="TIGR04057">
    <property type="entry name" value="SusC_RagA_signa"/>
    <property type="match status" value="1"/>
</dbReference>
<evidence type="ECO:0000256" key="1">
    <source>
        <dbReference type="ARBA" id="ARBA00004571"/>
    </source>
</evidence>
<evidence type="ECO:0000256" key="7">
    <source>
        <dbReference type="PROSITE-ProRule" id="PRU01360"/>
    </source>
</evidence>
<comment type="subcellular location">
    <subcellularLocation>
        <location evidence="1 7">Cell outer membrane</location>
        <topology evidence="1 7">Multi-pass membrane protein</topology>
    </subcellularLocation>
</comment>
<dbReference type="NCBIfam" id="TIGR04056">
    <property type="entry name" value="OMP_RagA_SusC"/>
    <property type="match status" value="1"/>
</dbReference>
<protein>
    <submittedName>
        <fullName evidence="9">TonB-dependent receptor</fullName>
    </submittedName>
</protein>
<dbReference type="Gene3D" id="2.170.130.10">
    <property type="entry name" value="TonB-dependent receptor, plug domain"/>
    <property type="match status" value="1"/>
</dbReference>
<sequence length="1109" mass="121120">MFNNKFELYQNAAVGTLLLEMYKPELFESAFLKTQINMQENVYTARGAEQGPVLLMKFLWLPLLFLGMMLASANLFAQQDARKTVTGSVLSENGNDGIPGVSVVVKGTSNGTTTNTEGQFSIEASSGSTLVFSFIGYESKEAVVGNKTNIEIRLTESIANLNEVVVVGYGEMKKTDVSSSQVTVSGKDLGKTINTSLEQGLQGRAANVMVQQNSGQPGAAPSVLIRGLSSLTGTTQPLYVIDGVQIKPDNMRDDPNNRPTGFSNILSSINPDDIETINVLQGPSATAIYGAVGANGVVMITTKRGKAGEAKISFNSLLTLQSEPKHIDVMNLSQYAQFRNELAAIGGTATDPEFADPSVLGNGTDWQSALFRPTTLQKYSLGLSGGTEKSTYYLSGEYFNQKGIVEGSGFKRYNSRLNLENQTRSWLKIGANLSVGITEEKVNTSNGGIIQLALDQNPSVPVTNPDGSWGGPATTQFQFSNPVMISKINNDYNRRTSILGSLYADVKLAKNLTWHTEANGSSEFLKYYSYHPSYTIGGYVVSQDAATSTRSVNTNTWWSLHSRMQYDLKLDQHAVNLMVGHEAQSYTYESLTGTRRKFITNTIEELSGGDGSVISNVSNNSGKGSGSRESYFARLNYSFKDRYIVQGTYRMDGSSAFREGRRWGNFPAVSVAWRVSEEEFLKGVSKINDLKFRFEVGRSGNQGSGGNAIYSTLQTVPTGWGTGFLASNFANEFLTWEKDDVINGGMDLHMFSNRVELIVDAYIKSIKSLITINSYPFSYGGDIAYSPGYLSWPSVNAGSMRNKGIGFTLNTVNIDKGGFYWKTGLNLSIDRNKVTSLLNPITPIWNATSVGFKTEVGQPASMITGYIAEGIFQDANDIKNHAIQTSNGELTINPATGTWVGDTKFKDLNGDGVIDAEDRTVIGNPWPKFTLGFNNNMMYKNFELNAFLTGSFKNDVLNYPRYRAEIPGNGGTFGNQWLSVADYARPSSYTLGDAETVTLTNPGHNIPRIAPGDPNGNSRMNTNFIEDGTYVRLKNITISYNFPKSMLKSFFIRGLKASVGAQNLFTITKYKGYDPEIGMVNYGGTVMAGIDTGRYPSVRMYSFGLLADF</sequence>
<dbReference type="InterPro" id="IPR023997">
    <property type="entry name" value="TonB-dep_OMP_SusC/RagA_CS"/>
</dbReference>
<gene>
    <name evidence="9" type="ORF">FEM33_10625</name>
</gene>
<keyword evidence="2 7" id="KW-0813">Transport</keyword>
<dbReference type="InterPro" id="IPR036942">
    <property type="entry name" value="Beta-barrel_TonB_sf"/>
</dbReference>
<evidence type="ECO:0000256" key="4">
    <source>
        <dbReference type="ARBA" id="ARBA00022692"/>
    </source>
</evidence>
<keyword evidence="6 7" id="KW-0998">Cell outer membrane</keyword>